<dbReference type="InterPro" id="IPR005025">
    <property type="entry name" value="FMN_Rdtase-like_dom"/>
</dbReference>
<dbReference type="InterPro" id="IPR029039">
    <property type="entry name" value="Flavoprotein-like_sf"/>
</dbReference>
<dbReference type="InterPro" id="IPR050712">
    <property type="entry name" value="NAD(P)H-dep_reductase"/>
</dbReference>
<dbReference type="SUPFAM" id="SSF52218">
    <property type="entry name" value="Flavoproteins"/>
    <property type="match status" value="1"/>
</dbReference>
<dbReference type="PANTHER" id="PTHR30543">
    <property type="entry name" value="CHROMATE REDUCTASE"/>
    <property type="match status" value="1"/>
</dbReference>
<protein>
    <submittedName>
        <fullName evidence="2">NADPH-dependent FMN reductase</fullName>
        <ecNumber evidence="2">1.-.-.-</ecNumber>
    </submittedName>
</protein>
<dbReference type="GO" id="GO:0016491">
    <property type="term" value="F:oxidoreductase activity"/>
    <property type="evidence" value="ECO:0007669"/>
    <property type="project" value="UniProtKB-KW"/>
</dbReference>
<evidence type="ECO:0000313" key="2">
    <source>
        <dbReference type="EMBL" id="MFC4739114.1"/>
    </source>
</evidence>
<proteinExistence type="predicted"/>
<keyword evidence="3" id="KW-1185">Reference proteome</keyword>
<organism evidence="2 3">
    <name type="scientific">Flavobacterium ponti</name>
    <dbReference type="NCBI Taxonomy" id="665133"/>
    <lineage>
        <taxon>Bacteria</taxon>
        <taxon>Pseudomonadati</taxon>
        <taxon>Bacteroidota</taxon>
        <taxon>Flavobacteriia</taxon>
        <taxon>Flavobacteriales</taxon>
        <taxon>Flavobacteriaceae</taxon>
        <taxon>Flavobacterium</taxon>
    </lineage>
</organism>
<dbReference type="PANTHER" id="PTHR30543:SF21">
    <property type="entry name" value="NAD(P)H-DEPENDENT FMN REDUCTASE LOT6"/>
    <property type="match status" value="1"/>
</dbReference>
<dbReference type="RefSeq" id="WP_379738410.1">
    <property type="nucleotide sequence ID" value="NZ_JBHSGW010000002.1"/>
</dbReference>
<dbReference type="EMBL" id="JBHSGW010000002">
    <property type="protein sequence ID" value="MFC4739114.1"/>
    <property type="molecule type" value="Genomic_DNA"/>
</dbReference>
<dbReference type="Gene3D" id="3.40.50.360">
    <property type="match status" value="1"/>
</dbReference>
<evidence type="ECO:0000313" key="3">
    <source>
        <dbReference type="Proteomes" id="UP001595885"/>
    </source>
</evidence>
<name>A0ABV9P4F5_9FLAO</name>
<dbReference type="Proteomes" id="UP001595885">
    <property type="component" value="Unassembled WGS sequence"/>
</dbReference>
<feature type="domain" description="NADPH-dependent FMN reductase-like" evidence="1">
    <location>
        <begin position="4"/>
        <end position="141"/>
    </location>
</feature>
<keyword evidence="2" id="KW-0560">Oxidoreductase</keyword>
<comment type="caution">
    <text evidence="2">The sequence shown here is derived from an EMBL/GenBank/DDBJ whole genome shotgun (WGS) entry which is preliminary data.</text>
</comment>
<sequence>MDKKIIAFGASSSKNSINKKLATYTANLFENAKVEILDLNDYEMSVFSVDKEANGFPKEAQAFLDKIAEADLLVVSMAEHNGNYTAAFKNILDWTSRINGKVFQGKRMLLMATSPGARGGKSVLDISKDRFPRHDANLVGTFSLPSFYENFDNANGIINVDLKNELLEIVKEIDL</sequence>
<dbReference type="Pfam" id="PF03358">
    <property type="entry name" value="FMN_red"/>
    <property type="match status" value="1"/>
</dbReference>
<gene>
    <name evidence="2" type="ORF">ACFO3U_03830</name>
</gene>
<reference evidence="3" key="1">
    <citation type="journal article" date="2019" name="Int. J. Syst. Evol. Microbiol.">
        <title>The Global Catalogue of Microorganisms (GCM) 10K type strain sequencing project: providing services to taxonomists for standard genome sequencing and annotation.</title>
        <authorList>
            <consortium name="The Broad Institute Genomics Platform"/>
            <consortium name="The Broad Institute Genome Sequencing Center for Infectious Disease"/>
            <person name="Wu L."/>
            <person name="Ma J."/>
        </authorList>
    </citation>
    <scope>NUCLEOTIDE SEQUENCE [LARGE SCALE GENOMIC DNA]</scope>
    <source>
        <strain evidence="3">CCUG 50349</strain>
    </source>
</reference>
<evidence type="ECO:0000259" key="1">
    <source>
        <dbReference type="Pfam" id="PF03358"/>
    </source>
</evidence>
<dbReference type="EC" id="1.-.-.-" evidence="2"/>
<accession>A0ABV9P4F5</accession>